<gene>
    <name evidence="2" type="ORF">ENH64_11315</name>
</gene>
<comment type="caution">
    <text evidence="2">The sequence shown here is derived from an EMBL/GenBank/DDBJ whole genome shotgun (WGS) entry which is preliminary data.</text>
</comment>
<dbReference type="EMBL" id="DRFO01000025">
    <property type="protein sequence ID" value="HDZ57044.1"/>
    <property type="molecule type" value="Genomic_DNA"/>
</dbReference>
<evidence type="ECO:0000259" key="1">
    <source>
        <dbReference type="Pfam" id="PF13449"/>
    </source>
</evidence>
<protein>
    <submittedName>
        <fullName evidence="2">DNA topoisomerase IV</fullName>
    </submittedName>
</protein>
<dbReference type="Proteomes" id="UP000885703">
    <property type="component" value="Unassembled WGS sequence"/>
</dbReference>
<proteinExistence type="predicted"/>
<sequence>MVGKQGEPGGGPAVIGKGFFATGAALVLSVATQAQAFQPSAELTLQQAWPVEGMLSGNLSGLAACGEQIQAVSDREDNIIYTLEPGDQTWLATEETFILPEENASHLPLPLLVSAWVRGLGGQGLDIEGISCDEAGNRYLVSEGLLGILQLGPRGGGFARAQWLSVDQALYAQGEKQGLWQQVNALAEGIAVSSDGEAIWLAAERLSRGLLKLEQYDGGWRCPLAGCVLLAERRFLPAEPFGAGVLDSTILAQDFSGLSLWGGRLWTLERNEHQVCRRHPVSGHRERCWSFAETLLNESYRYPEAPFGLAEALVINDQGITIGLDNNGRARLDGDTRPWVFRFALPDDWQHDYTP</sequence>
<accession>A0A7V1BPH8</accession>
<name>A0A7V1BPH8_9GAMM</name>
<feature type="domain" description="Phytase-like" evidence="1">
    <location>
        <begin position="57"/>
        <end position="205"/>
    </location>
</feature>
<dbReference type="InterPro" id="IPR027372">
    <property type="entry name" value="Phytase-like_dom"/>
</dbReference>
<dbReference type="Pfam" id="PF13449">
    <property type="entry name" value="Phytase-like"/>
    <property type="match status" value="1"/>
</dbReference>
<dbReference type="AlphaFoldDB" id="A0A7V1BPH8"/>
<reference evidence="2" key="1">
    <citation type="journal article" date="2020" name="mSystems">
        <title>Genome- and Community-Level Interaction Insights into Carbon Utilization and Element Cycling Functions of Hydrothermarchaeota in Hydrothermal Sediment.</title>
        <authorList>
            <person name="Zhou Z."/>
            <person name="Liu Y."/>
            <person name="Xu W."/>
            <person name="Pan J."/>
            <person name="Luo Z.H."/>
            <person name="Li M."/>
        </authorList>
    </citation>
    <scope>NUCLEOTIDE SEQUENCE [LARGE SCALE GENOMIC DNA]</scope>
    <source>
        <strain evidence="2">HyVt-324</strain>
    </source>
</reference>
<evidence type="ECO:0000313" key="2">
    <source>
        <dbReference type="EMBL" id="HDZ57044.1"/>
    </source>
</evidence>
<organism evidence="2">
    <name type="scientific">Halopseudomonas xinjiangensis</name>
    <dbReference type="NCBI Taxonomy" id="487184"/>
    <lineage>
        <taxon>Bacteria</taxon>
        <taxon>Pseudomonadati</taxon>
        <taxon>Pseudomonadota</taxon>
        <taxon>Gammaproteobacteria</taxon>
        <taxon>Pseudomonadales</taxon>
        <taxon>Pseudomonadaceae</taxon>
        <taxon>Halopseudomonas</taxon>
    </lineage>
</organism>